<evidence type="ECO:0000256" key="1">
    <source>
        <dbReference type="SAM" id="Phobius"/>
    </source>
</evidence>
<proteinExistence type="predicted"/>
<evidence type="ECO:0000313" key="3">
    <source>
        <dbReference type="Proteomes" id="UP000192927"/>
    </source>
</evidence>
<feature type="transmembrane region" description="Helical" evidence="1">
    <location>
        <begin position="12"/>
        <end position="31"/>
    </location>
</feature>
<sequence length="159" mass="17701">MTLVASSIFSYSLSLVGGIIALVLFSLLNYVSSGFQQTVQYVTDPNKTISDNQWLNKWPSYFTSQISPTCQPLDFDVNTDIFTNQTGLIYTLTNVWQRPDNGTGALSSSLTYLNNRIQNCVINTIQVDLESEDRSGAQYAFSMWGQNVLVGCFIEPAEL</sequence>
<evidence type="ECO:0000313" key="2">
    <source>
        <dbReference type="EMBL" id="SLM36730.1"/>
    </source>
</evidence>
<reference evidence="3" key="1">
    <citation type="submission" date="2017-03" db="EMBL/GenBank/DDBJ databases">
        <authorList>
            <person name="Sharma R."/>
            <person name="Thines M."/>
        </authorList>
    </citation>
    <scope>NUCLEOTIDE SEQUENCE [LARGE SCALE GENOMIC DNA]</scope>
</reference>
<accession>A0A1W5D140</accession>
<keyword evidence="3" id="KW-1185">Reference proteome</keyword>
<protein>
    <submittedName>
        <fullName evidence="2">Uncharacterized protein</fullName>
    </submittedName>
</protein>
<dbReference type="Proteomes" id="UP000192927">
    <property type="component" value="Unassembled WGS sequence"/>
</dbReference>
<organism evidence="2 3">
    <name type="scientific">Lasallia pustulata</name>
    <dbReference type="NCBI Taxonomy" id="136370"/>
    <lineage>
        <taxon>Eukaryota</taxon>
        <taxon>Fungi</taxon>
        <taxon>Dikarya</taxon>
        <taxon>Ascomycota</taxon>
        <taxon>Pezizomycotina</taxon>
        <taxon>Lecanoromycetes</taxon>
        <taxon>OSLEUM clade</taxon>
        <taxon>Umbilicariomycetidae</taxon>
        <taxon>Umbilicariales</taxon>
        <taxon>Umbilicariaceae</taxon>
        <taxon>Lasallia</taxon>
    </lineage>
</organism>
<dbReference type="AlphaFoldDB" id="A0A1W5D140"/>
<dbReference type="EMBL" id="FWEW01001285">
    <property type="protein sequence ID" value="SLM36730.1"/>
    <property type="molecule type" value="Genomic_DNA"/>
</dbReference>
<keyword evidence="1" id="KW-0812">Transmembrane</keyword>
<keyword evidence="1" id="KW-1133">Transmembrane helix</keyword>
<keyword evidence="1" id="KW-0472">Membrane</keyword>
<name>A0A1W5D140_9LECA</name>